<gene>
    <name evidence="1" type="ORF">ITP53_45940</name>
</gene>
<proteinExistence type="predicted"/>
<name>A0A931AHE0_9ACTN</name>
<sequence>MGGAMLVSGAGAASATTTDTRLAIRDISPNPVVVKAGSETTAYFDVGASSDVQKVELSVAPASGFHTMRTKSVKDLEGWRFAIGFNQNDPAGKWKATAVAFDSAGKQIARDSAFFSLAIVKGKADTRITGFNASPSTVRKGKSIYFSGTLIEKERRGWDGVRNAKVNIYYRANGSSGWKWVDSDRTSGSGKFYAETRAYKSGTFKAVYSGSSKLDDATSRTDYVRVYGSTWRR</sequence>
<dbReference type="AlphaFoldDB" id="A0A931AHE0"/>
<accession>A0A931AHE0</accession>
<keyword evidence="2" id="KW-1185">Reference proteome</keyword>
<evidence type="ECO:0000313" key="1">
    <source>
        <dbReference type="EMBL" id="MBF8192901.1"/>
    </source>
</evidence>
<protein>
    <submittedName>
        <fullName evidence="1">Uncharacterized protein</fullName>
    </submittedName>
</protein>
<evidence type="ECO:0000313" key="2">
    <source>
        <dbReference type="Proteomes" id="UP000605361"/>
    </source>
</evidence>
<comment type="caution">
    <text evidence="1">The sequence shown here is derived from an EMBL/GenBank/DDBJ whole genome shotgun (WGS) entry which is preliminary data.</text>
</comment>
<reference evidence="1" key="1">
    <citation type="submission" date="2020-11" db="EMBL/GenBank/DDBJ databases">
        <title>Whole-genome analyses of Nonomuraea sp. K274.</title>
        <authorList>
            <person name="Veyisoglu A."/>
        </authorList>
    </citation>
    <scope>NUCLEOTIDE SEQUENCE</scope>
    <source>
        <strain evidence="1">K274</strain>
    </source>
</reference>
<dbReference type="EMBL" id="JADOGI010000240">
    <property type="protein sequence ID" value="MBF8192901.1"/>
    <property type="molecule type" value="Genomic_DNA"/>
</dbReference>
<organism evidence="1 2">
    <name type="scientific">Nonomuraea cypriaca</name>
    <dbReference type="NCBI Taxonomy" id="1187855"/>
    <lineage>
        <taxon>Bacteria</taxon>
        <taxon>Bacillati</taxon>
        <taxon>Actinomycetota</taxon>
        <taxon>Actinomycetes</taxon>
        <taxon>Streptosporangiales</taxon>
        <taxon>Streptosporangiaceae</taxon>
        <taxon>Nonomuraea</taxon>
    </lineage>
</organism>
<dbReference type="Proteomes" id="UP000605361">
    <property type="component" value="Unassembled WGS sequence"/>
</dbReference>
<dbReference type="RefSeq" id="WP_195901785.1">
    <property type="nucleotide sequence ID" value="NZ_JADOGI010000240.1"/>
</dbReference>